<evidence type="ECO:0000256" key="1">
    <source>
        <dbReference type="SAM" id="MobiDB-lite"/>
    </source>
</evidence>
<evidence type="ECO:0000313" key="2">
    <source>
        <dbReference type="EMBL" id="TVY75664.1"/>
    </source>
</evidence>
<protein>
    <submittedName>
        <fullName evidence="2">Uncharacterized protein</fullName>
    </submittedName>
</protein>
<accession>A0A8T9C0X9</accession>
<proteinExistence type="predicted"/>
<dbReference type="Proteomes" id="UP000469558">
    <property type="component" value="Unassembled WGS sequence"/>
</dbReference>
<evidence type="ECO:0000313" key="3">
    <source>
        <dbReference type="Proteomes" id="UP000469558"/>
    </source>
</evidence>
<comment type="caution">
    <text evidence="2">The sequence shown here is derived from an EMBL/GenBank/DDBJ whole genome shotgun (WGS) entry which is preliminary data.</text>
</comment>
<feature type="region of interest" description="Disordered" evidence="1">
    <location>
        <begin position="349"/>
        <end position="374"/>
    </location>
</feature>
<keyword evidence="3" id="KW-1185">Reference proteome</keyword>
<sequence>MCQVSPVTYPCCRRIYVLVSKCPGCPEDWPQSKCPKDFCIQVHEHEPEDRATGTCWRCHADAVGMSRLERDMSRPGLDKSTIVAGLEIFTITDRKEQEEAEGYCWYCGAKGGCYGCGSKEIPLQGRPAAITHRSDICWYCNSCNGCGICERKETTIKEEESLSISVSSGNTKKRARTDVASGGRNGCHTNKRVKTEKLDDMFPLKSSIPIDPLLDSQWAKREALPFLSQSYNPAPGHSGFTGPSTPFSGYGLRDISPGIASHDWQAVNHEGGDDGSQIPNWSFPNHGSMAGNGQYHDPGQQLQVFDSVESTLDPLFSDGNFGASYEGYGDTGNALLSHVLETYNGAIGPDTPRPVDLQLRPSLGQGSQPPSEGT</sequence>
<reference evidence="2 3" key="1">
    <citation type="submission" date="2018-05" db="EMBL/GenBank/DDBJ databases">
        <title>Genome sequencing and assembly of the regulated plant pathogen Lachnellula willkommii and related sister species for the development of diagnostic species identification markers.</title>
        <authorList>
            <person name="Giroux E."/>
            <person name="Bilodeau G."/>
        </authorList>
    </citation>
    <scope>NUCLEOTIDE SEQUENCE [LARGE SCALE GENOMIC DNA]</scope>
    <source>
        <strain evidence="2 3">CBS 268.59</strain>
    </source>
</reference>
<gene>
    <name evidence="2" type="ORF">LSUE1_G005772</name>
</gene>
<name>A0A8T9C0X9_9HELO</name>
<dbReference type="OrthoDB" id="3490325at2759"/>
<feature type="compositionally biased region" description="Polar residues" evidence="1">
    <location>
        <begin position="364"/>
        <end position="374"/>
    </location>
</feature>
<feature type="region of interest" description="Disordered" evidence="1">
    <location>
        <begin position="165"/>
        <end position="190"/>
    </location>
</feature>
<dbReference type="AlphaFoldDB" id="A0A8T9C0X9"/>
<feature type="region of interest" description="Disordered" evidence="1">
    <location>
        <begin position="265"/>
        <end position="299"/>
    </location>
</feature>
<organism evidence="2 3">
    <name type="scientific">Lachnellula suecica</name>
    <dbReference type="NCBI Taxonomy" id="602035"/>
    <lineage>
        <taxon>Eukaryota</taxon>
        <taxon>Fungi</taxon>
        <taxon>Dikarya</taxon>
        <taxon>Ascomycota</taxon>
        <taxon>Pezizomycotina</taxon>
        <taxon>Leotiomycetes</taxon>
        <taxon>Helotiales</taxon>
        <taxon>Lachnaceae</taxon>
        <taxon>Lachnellula</taxon>
    </lineage>
</organism>
<dbReference type="EMBL" id="QGMK01000987">
    <property type="protein sequence ID" value="TVY75664.1"/>
    <property type="molecule type" value="Genomic_DNA"/>
</dbReference>